<evidence type="ECO:0000313" key="3">
    <source>
        <dbReference type="EMBL" id="KAL2825127.1"/>
    </source>
</evidence>
<comment type="caution">
    <text evidence="3">The sequence shown here is derived from an EMBL/GenBank/DDBJ whole genome shotgun (WGS) entry which is preliminary data.</text>
</comment>
<organism evidence="3 4">
    <name type="scientific">Aspergillus pseudoustus</name>
    <dbReference type="NCBI Taxonomy" id="1810923"/>
    <lineage>
        <taxon>Eukaryota</taxon>
        <taxon>Fungi</taxon>
        <taxon>Dikarya</taxon>
        <taxon>Ascomycota</taxon>
        <taxon>Pezizomycotina</taxon>
        <taxon>Eurotiomycetes</taxon>
        <taxon>Eurotiomycetidae</taxon>
        <taxon>Eurotiales</taxon>
        <taxon>Aspergillaceae</taxon>
        <taxon>Aspergillus</taxon>
        <taxon>Aspergillus subgen. Nidulantes</taxon>
    </lineage>
</organism>
<reference evidence="3 4" key="1">
    <citation type="submission" date="2024-07" db="EMBL/GenBank/DDBJ databases">
        <title>Section-level genome sequencing and comparative genomics of Aspergillus sections Usti and Cavernicolus.</title>
        <authorList>
            <consortium name="Lawrence Berkeley National Laboratory"/>
            <person name="Nybo J.L."/>
            <person name="Vesth T.C."/>
            <person name="Theobald S."/>
            <person name="Frisvad J.C."/>
            <person name="Larsen T.O."/>
            <person name="Kjaerboelling I."/>
            <person name="Rothschild-Mancinelli K."/>
            <person name="Lyhne E.K."/>
            <person name="Kogle M.E."/>
            <person name="Barry K."/>
            <person name="Clum A."/>
            <person name="Na H."/>
            <person name="Ledsgaard L."/>
            <person name="Lin J."/>
            <person name="Lipzen A."/>
            <person name="Kuo A."/>
            <person name="Riley R."/>
            <person name="Mondo S."/>
            <person name="Labutti K."/>
            <person name="Haridas S."/>
            <person name="Pangalinan J."/>
            <person name="Salamov A.A."/>
            <person name="Simmons B.A."/>
            <person name="Magnuson J.K."/>
            <person name="Chen J."/>
            <person name="Drula E."/>
            <person name="Henrissat B."/>
            <person name="Wiebenga A."/>
            <person name="Lubbers R.J."/>
            <person name="Gomes A.C."/>
            <person name="Makela M.R."/>
            <person name="Stajich J."/>
            <person name="Grigoriev I.V."/>
            <person name="Mortensen U.H."/>
            <person name="De Vries R.P."/>
            <person name="Baker S.E."/>
            <person name="Andersen M.R."/>
        </authorList>
    </citation>
    <scope>NUCLEOTIDE SEQUENCE [LARGE SCALE GENOMIC DNA]</scope>
    <source>
        <strain evidence="3 4">CBS 123904</strain>
    </source>
</reference>
<gene>
    <name evidence="3" type="ORF">BJY01DRAFT_230270</name>
</gene>
<accession>A0ABR4IBK0</accession>
<feature type="compositionally biased region" description="Basic residues" evidence="1">
    <location>
        <begin position="59"/>
        <end position="81"/>
    </location>
</feature>
<feature type="chain" id="PRO_5046540281" description="Mitochondrial mRNA-processing protein COX24 C-terminal domain-containing protein" evidence="2">
    <location>
        <begin position="22"/>
        <end position="81"/>
    </location>
</feature>
<feature type="signal peptide" evidence="2">
    <location>
        <begin position="1"/>
        <end position="21"/>
    </location>
</feature>
<keyword evidence="2" id="KW-0732">Signal</keyword>
<evidence type="ECO:0000256" key="1">
    <source>
        <dbReference type="SAM" id="MobiDB-lite"/>
    </source>
</evidence>
<name>A0ABR4IBK0_9EURO</name>
<keyword evidence="4" id="KW-1185">Reference proteome</keyword>
<feature type="region of interest" description="Disordered" evidence="1">
    <location>
        <begin position="35"/>
        <end position="81"/>
    </location>
</feature>
<evidence type="ECO:0000256" key="2">
    <source>
        <dbReference type="SAM" id="SignalP"/>
    </source>
</evidence>
<evidence type="ECO:0000313" key="4">
    <source>
        <dbReference type="Proteomes" id="UP001610446"/>
    </source>
</evidence>
<dbReference type="Proteomes" id="UP001610446">
    <property type="component" value="Unassembled WGS sequence"/>
</dbReference>
<evidence type="ECO:0008006" key="5">
    <source>
        <dbReference type="Google" id="ProtNLM"/>
    </source>
</evidence>
<dbReference type="EMBL" id="JBFXLU010000509">
    <property type="protein sequence ID" value="KAL2825127.1"/>
    <property type="molecule type" value="Genomic_DNA"/>
</dbReference>
<protein>
    <recommendedName>
        <fullName evidence="5">Mitochondrial mRNA-processing protein COX24 C-terminal domain-containing protein</fullName>
    </recommendedName>
</protein>
<sequence>MSRWCLASFARHIFPLADVSAVWQSAIPQTITQGASRPINNCLQVPAGPKTSQSNHERKSMKKRKGIKNNNMKKYKKDKQM</sequence>
<proteinExistence type="predicted"/>